<dbReference type="GeneID" id="58162802"/>
<dbReference type="AlphaFoldDB" id="A0A1P8PKV4"/>
<dbReference type="Proteomes" id="UP000503505">
    <property type="component" value="Chromosome"/>
</dbReference>
<feature type="compositionally biased region" description="Polar residues" evidence="1">
    <location>
        <begin position="58"/>
        <end position="69"/>
    </location>
</feature>
<name>A0A1P8PKV4_9GAMM</name>
<feature type="region of interest" description="Disordered" evidence="1">
    <location>
        <begin position="1"/>
        <end position="69"/>
    </location>
</feature>
<evidence type="ECO:0000256" key="1">
    <source>
        <dbReference type="SAM" id="MobiDB-lite"/>
    </source>
</evidence>
<feature type="compositionally biased region" description="Low complexity" evidence="1">
    <location>
        <begin position="8"/>
        <end position="31"/>
    </location>
</feature>
<gene>
    <name evidence="2" type="ORF">FSC10_05855</name>
</gene>
<evidence type="ECO:0000313" key="3">
    <source>
        <dbReference type="Proteomes" id="UP000503505"/>
    </source>
</evidence>
<protein>
    <submittedName>
        <fullName evidence="2">Uncharacterized protein</fullName>
    </submittedName>
</protein>
<dbReference type="KEGG" id="asj:AsACE_CH01764"/>
<dbReference type="RefSeq" id="WP_004892694.1">
    <property type="nucleotide sequence ID" value="NZ_BAABSB010000107.1"/>
</dbReference>
<sequence length="69" mass="8220">MMSSKNPNQELLEQLQNEHQNQIQQQQQPQQHGPVNSPKNNQHEQDERVLNKQHRADLQNQNIHGNHRE</sequence>
<organism evidence="2 3">
    <name type="scientific">Acinetobacter schindleri</name>
    <dbReference type="NCBI Taxonomy" id="108981"/>
    <lineage>
        <taxon>Bacteria</taxon>
        <taxon>Pseudomonadati</taxon>
        <taxon>Pseudomonadota</taxon>
        <taxon>Gammaproteobacteria</taxon>
        <taxon>Moraxellales</taxon>
        <taxon>Moraxellaceae</taxon>
        <taxon>Acinetobacter</taxon>
    </lineage>
</organism>
<reference evidence="2 3" key="1">
    <citation type="submission" date="2019-09" db="EMBL/GenBank/DDBJ databases">
        <title>Non-baumannii Acinetobacter spp. carrying blaNDM-1 isolated in China.</title>
        <authorList>
            <person name="Cui C."/>
            <person name="Chen C."/>
            <person name="Sun J."/>
            <person name="Liu Y."/>
        </authorList>
    </citation>
    <scope>NUCLEOTIDE SEQUENCE [LARGE SCALE GENOMIC DNA]</scope>
    <source>
        <strain evidence="2 3">HZE23-1</strain>
    </source>
</reference>
<accession>A0A1P8PKV4</accession>
<dbReference type="EMBL" id="CP044463">
    <property type="protein sequence ID" value="QIC66909.1"/>
    <property type="molecule type" value="Genomic_DNA"/>
</dbReference>
<feature type="compositionally biased region" description="Basic and acidic residues" evidence="1">
    <location>
        <begin position="41"/>
        <end position="57"/>
    </location>
</feature>
<proteinExistence type="predicted"/>
<evidence type="ECO:0000313" key="2">
    <source>
        <dbReference type="EMBL" id="QIC66909.1"/>
    </source>
</evidence>